<dbReference type="RefSeq" id="WP_053567294.1">
    <property type="nucleotide sequence ID" value="NZ_FCNY02000001.1"/>
</dbReference>
<dbReference type="EMBL" id="FCNY02000001">
    <property type="protein sequence ID" value="SAL13342.1"/>
    <property type="molecule type" value="Genomic_DNA"/>
</dbReference>
<evidence type="ECO:0000313" key="1">
    <source>
        <dbReference type="EMBL" id="SAL13342.1"/>
    </source>
</evidence>
<gene>
    <name evidence="1" type="ORF">AWB70_00422</name>
</gene>
<evidence type="ECO:0000313" key="2">
    <source>
        <dbReference type="Proteomes" id="UP000054740"/>
    </source>
</evidence>
<dbReference type="AlphaFoldDB" id="A0A158F0P0"/>
<keyword evidence="2" id="KW-1185">Reference proteome</keyword>
<dbReference type="CDD" id="cd02440">
    <property type="entry name" value="AdoMet_MTases"/>
    <property type="match status" value="1"/>
</dbReference>
<dbReference type="Pfam" id="PF05401">
    <property type="entry name" value="NodS"/>
    <property type="match status" value="1"/>
</dbReference>
<dbReference type="SUPFAM" id="SSF53335">
    <property type="entry name" value="S-adenosyl-L-methionine-dependent methyltransferases"/>
    <property type="match status" value="1"/>
</dbReference>
<dbReference type="Proteomes" id="UP000054740">
    <property type="component" value="Unassembled WGS sequence"/>
</dbReference>
<organism evidence="1 2">
    <name type="scientific">Caballeronia cordobensis</name>
    <name type="common">Burkholderia cordobensis</name>
    <dbReference type="NCBI Taxonomy" id="1353886"/>
    <lineage>
        <taxon>Bacteria</taxon>
        <taxon>Pseudomonadati</taxon>
        <taxon>Pseudomonadota</taxon>
        <taxon>Betaproteobacteria</taxon>
        <taxon>Burkholderiales</taxon>
        <taxon>Burkholderiaceae</taxon>
        <taxon>Caballeronia</taxon>
    </lineage>
</organism>
<proteinExistence type="predicted"/>
<dbReference type="GO" id="GO:0008757">
    <property type="term" value="F:S-adenosylmethionine-dependent methyltransferase activity"/>
    <property type="evidence" value="ECO:0007669"/>
    <property type="project" value="InterPro"/>
</dbReference>
<accession>A0A158F0P0</accession>
<sequence length="204" mass="23655">MKNNTNNTKQYFNDLYRENDDPWKIRHRWYERRKRALTLASLPHEHYARGFEPGCGNGELTALLAARCDQLIATDISEDAVALTRQRVAHCPNVEVQQMLLPDVWPSGKVDLVVISEIGYYLDEPQLWHIVEHIHQSLSRHGAVVACHWRRPIEGWSQNGDDVHAKLRGRMSMPVLCHYWDDDLVLDVWAPDTRSIHDREASEA</sequence>
<name>A0A158F0P0_CABCO</name>
<keyword evidence="1" id="KW-0808">Transferase</keyword>
<dbReference type="InterPro" id="IPR029063">
    <property type="entry name" value="SAM-dependent_MTases_sf"/>
</dbReference>
<protein>
    <submittedName>
        <fullName evidence="1">Mg-protoporphyrin IX methyl transferase</fullName>
    </submittedName>
</protein>
<dbReference type="InterPro" id="IPR008715">
    <property type="entry name" value="SAM-MeTfrase_NodS-like"/>
</dbReference>
<dbReference type="GO" id="GO:0009312">
    <property type="term" value="P:oligosaccharide biosynthetic process"/>
    <property type="evidence" value="ECO:0007669"/>
    <property type="project" value="InterPro"/>
</dbReference>
<dbReference type="Gene3D" id="3.40.50.150">
    <property type="entry name" value="Vaccinia Virus protein VP39"/>
    <property type="match status" value="1"/>
</dbReference>
<reference evidence="2" key="1">
    <citation type="submission" date="2016-01" db="EMBL/GenBank/DDBJ databases">
        <authorList>
            <person name="Peeters C."/>
        </authorList>
    </citation>
    <scope>NUCLEOTIDE SEQUENCE [LARGE SCALE GENOMIC DNA]</scope>
</reference>